<protein>
    <recommendedName>
        <fullName evidence="3">Type II toxin-antitoxin system PemK/MazF family toxin</fullName>
    </recommendedName>
</protein>
<name>A0A3L7YY10_9BACE</name>
<evidence type="ECO:0000313" key="1">
    <source>
        <dbReference type="EMBL" id="RLT81148.1"/>
    </source>
</evidence>
<organism evidence="1 2">
    <name type="scientific">Bacteroides acidifaciens</name>
    <dbReference type="NCBI Taxonomy" id="85831"/>
    <lineage>
        <taxon>Bacteria</taxon>
        <taxon>Pseudomonadati</taxon>
        <taxon>Bacteroidota</taxon>
        <taxon>Bacteroidia</taxon>
        <taxon>Bacteroidales</taxon>
        <taxon>Bacteroidaceae</taxon>
        <taxon>Bacteroides</taxon>
    </lineage>
</organism>
<gene>
    <name evidence="1" type="ORF">D7Y07_04920</name>
</gene>
<dbReference type="RefSeq" id="WP_121767094.1">
    <property type="nucleotide sequence ID" value="NZ_CAOXXL010000083.1"/>
</dbReference>
<reference evidence="1 2" key="1">
    <citation type="submission" date="2018-09" db="EMBL/GenBank/DDBJ databases">
        <title>Murine metabolic-syndrome-specific gut microbial biobank.</title>
        <authorList>
            <person name="Liu C."/>
        </authorList>
    </citation>
    <scope>NUCLEOTIDE SEQUENCE [LARGE SCALE GENOMIC DNA]</scope>
    <source>
        <strain evidence="1 2">0.1X-D8-26</strain>
    </source>
</reference>
<accession>A0A3L7YY10</accession>
<evidence type="ECO:0000313" key="2">
    <source>
        <dbReference type="Proteomes" id="UP000267159"/>
    </source>
</evidence>
<proteinExistence type="predicted"/>
<sequence>MNNKLINTYYVMIDLKLSSWKSILQDIYCPVIGSIWVAPNGIWNNHFAHNKDKDDFHPSVIGRVYDENKKCWIIPGTSKEYNKGSNVFKVKIDPENPECPYSHFLIKLRMTYNSKDLPNLQRGWNGIDTLSDSQIEELKLQIKFSLGINV</sequence>
<comment type="caution">
    <text evidence="1">The sequence shown here is derived from an EMBL/GenBank/DDBJ whole genome shotgun (WGS) entry which is preliminary data.</text>
</comment>
<dbReference type="Proteomes" id="UP000267159">
    <property type="component" value="Unassembled WGS sequence"/>
</dbReference>
<evidence type="ECO:0008006" key="3">
    <source>
        <dbReference type="Google" id="ProtNLM"/>
    </source>
</evidence>
<dbReference type="AlphaFoldDB" id="A0A3L7YY10"/>
<dbReference type="EMBL" id="RAZM01000009">
    <property type="protein sequence ID" value="RLT81148.1"/>
    <property type="molecule type" value="Genomic_DNA"/>
</dbReference>